<dbReference type="STRING" id="394096.DB31_7053"/>
<dbReference type="InterPro" id="IPR005467">
    <property type="entry name" value="His_kinase_dom"/>
</dbReference>
<evidence type="ECO:0000313" key="7">
    <source>
        <dbReference type="Proteomes" id="UP000028725"/>
    </source>
</evidence>
<keyword evidence="7" id="KW-1185">Reference proteome</keyword>
<feature type="transmembrane region" description="Helical" evidence="4">
    <location>
        <begin position="133"/>
        <end position="155"/>
    </location>
</feature>
<feature type="transmembrane region" description="Helical" evidence="4">
    <location>
        <begin position="93"/>
        <end position="113"/>
    </location>
</feature>
<evidence type="ECO:0000256" key="1">
    <source>
        <dbReference type="ARBA" id="ARBA00000085"/>
    </source>
</evidence>
<name>A0A085WN88_9BACT</name>
<dbReference type="AlphaFoldDB" id="A0A085WN88"/>
<comment type="catalytic activity">
    <reaction evidence="1">
        <text>ATP + protein L-histidine = ADP + protein N-phospho-L-histidine.</text>
        <dbReference type="EC" id="2.7.13.3"/>
    </reaction>
</comment>
<evidence type="ECO:0000256" key="4">
    <source>
        <dbReference type="SAM" id="Phobius"/>
    </source>
</evidence>
<evidence type="ECO:0000256" key="3">
    <source>
        <dbReference type="ARBA" id="ARBA00022553"/>
    </source>
</evidence>
<dbReference type="EC" id="2.7.13.3" evidence="2"/>
<keyword evidence="6" id="KW-0418">Kinase</keyword>
<feature type="transmembrane region" description="Helical" evidence="4">
    <location>
        <begin position="176"/>
        <end position="194"/>
    </location>
</feature>
<dbReference type="SUPFAM" id="SSF55874">
    <property type="entry name" value="ATPase domain of HSP90 chaperone/DNA topoisomerase II/histidine kinase"/>
    <property type="match status" value="1"/>
</dbReference>
<keyword evidence="4" id="KW-0472">Membrane</keyword>
<dbReference type="InterPro" id="IPR004358">
    <property type="entry name" value="Sig_transdc_His_kin-like_C"/>
</dbReference>
<evidence type="ECO:0000313" key="6">
    <source>
        <dbReference type="EMBL" id="KFE69151.1"/>
    </source>
</evidence>
<reference evidence="6 7" key="1">
    <citation type="submission" date="2014-04" db="EMBL/GenBank/DDBJ databases">
        <title>Genome assembly of Hyalangium minutum DSM 14724.</title>
        <authorList>
            <person name="Sharma G."/>
            <person name="Subramanian S."/>
        </authorList>
    </citation>
    <scope>NUCLEOTIDE SEQUENCE [LARGE SCALE GENOMIC DNA]</scope>
    <source>
        <strain evidence="6 7">DSM 14724</strain>
    </source>
</reference>
<sequence>MEGDHMHRTLRTWFLKRLDLLLHEEQRRFPPHELGRFRVLVGAAALNLALALLNMFGPEAPAHGTLFRAAGILFSAAYLSTLILVRRGAPFRIPALLLCSALSVGIVFAIHLLGNPQAPTHAVIMLAPALAVYLLGARTGLVFTGVMALNTLFLYPWAQAGFRFDRPLFENEQSEMMSFFAAVTLFSGWGLSWLHSASRAEAFAALRASESRLAEMHRSLLEVSRQAGKAEMAIGVLHNMGNVLNSITVSMGLVAERSQALRLSGVARVAELLDAHAGELGTFLTEDPRGQQIPTYLRQLSRELAQEQETLVAEVHTLGRGIEDVRAMVSVQQEHARPIGLVEEVLVPQLIDDALRLMSASFERSGIHVRTEYSQVPAVEVDRYKLLQILTNLLTNAQQALEESARPDKGITVRVEHAPEGRLHVEVADNGVGIAPEHLPRVFTQGFTTRQAGHGFGLHLSSLTAQELGGSLTCESSGKEQGATFILELPLEAQGARESRA</sequence>
<accession>A0A085WN88</accession>
<dbReference type="PANTHER" id="PTHR43547">
    <property type="entry name" value="TWO-COMPONENT HISTIDINE KINASE"/>
    <property type="match status" value="1"/>
</dbReference>
<comment type="caution">
    <text evidence="6">The sequence shown here is derived from an EMBL/GenBank/DDBJ whole genome shotgun (WGS) entry which is preliminary data.</text>
</comment>
<dbReference type="PRINTS" id="PR00344">
    <property type="entry name" value="BCTRLSENSOR"/>
</dbReference>
<keyword evidence="4" id="KW-1133">Transmembrane helix</keyword>
<dbReference type="GO" id="GO:0000155">
    <property type="term" value="F:phosphorelay sensor kinase activity"/>
    <property type="evidence" value="ECO:0007669"/>
    <property type="project" value="TreeGrafter"/>
</dbReference>
<keyword evidence="6" id="KW-0808">Transferase</keyword>
<proteinExistence type="predicted"/>
<protein>
    <recommendedName>
        <fullName evidence="2">histidine kinase</fullName>
        <ecNumber evidence="2">2.7.13.3</ecNumber>
    </recommendedName>
</protein>
<feature type="domain" description="Histidine kinase" evidence="5">
    <location>
        <begin position="309"/>
        <end position="493"/>
    </location>
</feature>
<dbReference type="OrthoDB" id="5521237at2"/>
<organism evidence="6 7">
    <name type="scientific">Hyalangium minutum</name>
    <dbReference type="NCBI Taxonomy" id="394096"/>
    <lineage>
        <taxon>Bacteria</taxon>
        <taxon>Pseudomonadati</taxon>
        <taxon>Myxococcota</taxon>
        <taxon>Myxococcia</taxon>
        <taxon>Myxococcales</taxon>
        <taxon>Cystobacterineae</taxon>
        <taxon>Archangiaceae</taxon>
        <taxon>Hyalangium</taxon>
    </lineage>
</organism>
<dbReference type="PROSITE" id="PS50109">
    <property type="entry name" value="HIS_KIN"/>
    <property type="match status" value="1"/>
</dbReference>
<dbReference type="Proteomes" id="UP000028725">
    <property type="component" value="Unassembled WGS sequence"/>
</dbReference>
<dbReference type="InterPro" id="IPR003594">
    <property type="entry name" value="HATPase_dom"/>
</dbReference>
<dbReference type="PANTHER" id="PTHR43547:SF10">
    <property type="entry name" value="SENSOR HISTIDINE KINASE DCUS"/>
    <property type="match status" value="1"/>
</dbReference>
<feature type="transmembrane region" description="Helical" evidence="4">
    <location>
        <begin position="37"/>
        <end position="57"/>
    </location>
</feature>
<dbReference type="Pfam" id="PF02518">
    <property type="entry name" value="HATPase_c"/>
    <property type="match status" value="1"/>
</dbReference>
<feature type="transmembrane region" description="Helical" evidence="4">
    <location>
        <begin position="69"/>
        <end position="86"/>
    </location>
</feature>
<evidence type="ECO:0000259" key="5">
    <source>
        <dbReference type="PROSITE" id="PS50109"/>
    </source>
</evidence>
<gene>
    <name evidence="6" type="ORF">DB31_7053</name>
</gene>
<evidence type="ECO:0000256" key="2">
    <source>
        <dbReference type="ARBA" id="ARBA00012438"/>
    </source>
</evidence>
<dbReference type="EMBL" id="JMCB01000005">
    <property type="protein sequence ID" value="KFE69151.1"/>
    <property type="molecule type" value="Genomic_DNA"/>
</dbReference>
<keyword evidence="3" id="KW-0597">Phosphoprotein</keyword>
<dbReference type="SMART" id="SM00387">
    <property type="entry name" value="HATPase_c"/>
    <property type="match status" value="1"/>
</dbReference>
<dbReference type="InterPro" id="IPR036890">
    <property type="entry name" value="HATPase_C_sf"/>
</dbReference>
<keyword evidence="4" id="KW-0812">Transmembrane</keyword>
<dbReference type="Gene3D" id="3.30.565.10">
    <property type="entry name" value="Histidine kinase-like ATPase, C-terminal domain"/>
    <property type="match status" value="1"/>
</dbReference>